<dbReference type="Pfam" id="PF04577">
    <property type="entry name" value="Glyco_transf_61"/>
    <property type="match status" value="1"/>
</dbReference>
<dbReference type="EC" id="2.4.1.255" evidence="1"/>
<dbReference type="RefSeq" id="XP_002668094.1">
    <property type="nucleotide sequence ID" value="XM_002668048.1"/>
</dbReference>
<organism evidence="13">
    <name type="scientific">Naegleria gruberi</name>
    <name type="common">Amoeba</name>
    <dbReference type="NCBI Taxonomy" id="5762"/>
    <lineage>
        <taxon>Eukaryota</taxon>
        <taxon>Discoba</taxon>
        <taxon>Heterolobosea</taxon>
        <taxon>Tetramitia</taxon>
        <taxon>Eutetramitia</taxon>
        <taxon>Vahlkampfiidae</taxon>
        <taxon>Naegleria</taxon>
    </lineage>
</organism>
<dbReference type="OMA" id="WINETAM"/>
<keyword evidence="6" id="KW-0325">Glycoprotein</keyword>
<dbReference type="AlphaFoldDB" id="D2W6F2"/>
<dbReference type="GO" id="GO:0097363">
    <property type="term" value="F:protein O-acetylglucosaminyltransferase activity"/>
    <property type="evidence" value="ECO:0007669"/>
    <property type="project" value="UniProtKB-EC"/>
</dbReference>
<keyword evidence="4" id="KW-0732">Signal</keyword>
<evidence type="ECO:0000256" key="10">
    <source>
        <dbReference type="ARBA" id="ARBA00049432"/>
    </source>
</evidence>
<dbReference type="PANTHER" id="PTHR20961:SF148">
    <property type="entry name" value="EGF DOMAIN-SPECIFIC O-LINKED N-ACETYLGLUCOSAMINE TRANSFERASE"/>
    <property type="match status" value="1"/>
</dbReference>
<dbReference type="GO" id="GO:0005788">
    <property type="term" value="C:endoplasmic reticulum lumen"/>
    <property type="evidence" value="ECO:0007669"/>
    <property type="project" value="TreeGrafter"/>
</dbReference>
<evidence type="ECO:0000256" key="8">
    <source>
        <dbReference type="ARBA" id="ARBA00042574"/>
    </source>
</evidence>
<evidence type="ECO:0000256" key="6">
    <source>
        <dbReference type="ARBA" id="ARBA00023180"/>
    </source>
</evidence>
<keyword evidence="3" id="KW-0808">Transferase</keyword>
<evidence type="ECO:0000256" key="9">
    <source>
        <dbReference type="ARBA" id="ARBA00048317"/>
    </source>
</evidence>
<accession>D2W6F2</accession>
<dbReference type="Proteomes" id="UP000006671">
    <property type="component" value="Unassembled WGS sequence"/>
</dbReference>
<evidence type="ECO:0000256" key="7">
    <source>
        <dbReference type="ARBA" id="ARBA00040944"/>
    </source>
</evidence>
<comment type="catalytic activity">
    <reaction evidence="9">
        <text>L-seryl-[protein] + UDP-N-acetyl-alpha-D-glucosamine = 3-O-(N-acetyl-beta-D-glucosaminyl)-L-seryl-[protein] + UDP + H(+)</text>
        <dbReference type="Rhea" id="RHEA:48904"/>
        <dbReference type="Rhea" id="RHEA-COMP:9863"/>
        <dbReference type="Rhea" id="RHEA-COMP:12251"/>
        <dbReference type="ChEBI" id="CHEBI:15378"/>
        <dbReference type="ChEBI" id="CHEBI:29999"/>
        <dbReference type="ChEBI" id="CHEBI:57705"/>
        <dbReference type="ChEBI" id="CHEBI:58223"/>
        <dbReference type="ChEBI" id="CHEBI:90838"/>
        <dbReference type="EC" id="2.4.1.255"/>
    </reaction>
</comment>
<dbReference type="GeneID" id="8858673"/>
<dbReference type="PANTHER" id="PTHR20961">
    <property type="entry name" value="GLYCOSYLTRANSFERASE"/>
    <property type="match status" value="1"/>
</dbReference>
<keyword evidence="13" id="KW-1185">Reference proteome</keyword>
<evidence type="ECO:0000313" key="13">
    <source>
        <dbReference type="Proteomes" id="UP000006671"/>
    </source>
</evidence>
<dbReference type="EMBL" id="GG739331">
    <property type="protein sequence ID" value="EFC35350.1"/>
    <property type="molecule type" value="Genomic_DNA"/>
</dbReference>
<protein>
    <recommendedName>
        <fullName evidence="7">EGF domain-specific O-linked N-acetylglucosamine transferase</fullName>
        <ecNumber evidence="1">2.4.1.255</ecNumber>
    </recommendedName>
    <alternativeName>
        <fullName evidence="8">Extracellular O-linked N-acetylglucosamine transferase</fullName>
    </alternativeName>
</protein>
<evidence type="ECO:0000256" key="2">
    <source>
        <dbReference type="ARBA" id="ARBA00022676"/>
    </source>
</evidence>
<reference evidence="12 13" key="1">
    <citation type="journal article" date="2010" name="Cell">
        <title>The genome of Naegleria gruberi illuminates early eukaryotic versatility.</title>
        <authorList>
            <person name="Fritz-Laylin L.K."/>
            <person name="Prochnik S.E."/>
            <person name="Ginger M.L."/>
            <person name="Dacks J.B."/>
            <person name="Carpenter M.L."/>
            <person name="Field M.C."/>
            <person name="Kuo A."/>
            <person name="Paredez A."/>
            <person name="Chapman J."/>
            <person name="Pham J."/>
            <person name="Shu S."/>
            <person name="Neupane R."/>
            <person name="Cipriano M."/>
            <person name="Mancuso J."/>
            <person name="Tu H."/>
            <person name="Salamov A."/>
            <person name="Lindquist E."/>
            <person name="Shapiro H."/>
            <person name="Lucas S."/>
            <person name="Grigoriev I.V."/>
            <person name="Cande W.Z."/>
            <person name="Fulton C."/>
            <person name="Rokhsar D.S."/>
            <person name="Dawson S.C."/>
        </authorList>
    </citation>
    <scope>NUCLEOTIDE SEQUENCE [LARGE SCALE GENOMIC DNA]</scope>
    <source>
        <strain evidence="12 13">NEG-M</strain>
    </source>
</reference>
<evidence type="ECO:0000313" key="12">
    <source>
        <dbReference type="EMBL" id="EFC35350.1"/>
    </source>
</evidence>
<keyword evidence="5" id="KW-0256">Endoplasmic reticulum</keyword>
<comment type="catalytic activity">
    <reaction evidence="10">
        <text>L-threonyl-[protein] + UDP-N-acetyl-alpha-D-glucosamine = 3-O-(N-acetyl-beta-D-glucosaminyl)-L-threonyl-[protein] + UDP + H(+)</text>
        <dbReference type="Rhea" id="RHEA:48908"/>
        <dbReference type="Rhea" id="RHEA-COMP:11060"/>
        <dbReference type="Rhea" id="RHEA-COMP:12252"/>
        <dbReference type="ChEBI" id="CHEBI:15378"/>
        <dbReference type="ChEBI" id="CHEBI:30013"/>
        <dbReference type="ChEBI" id="CHEBI:57705"/>
        <dbReference type="ChEBI" id="CHEBI:58223"/>
        <dbReference type="ChEBI" id="CHEBI:90840"/>
        <dbReference type="EC" id="2.4.1.255"/>
    </reaction>
</comment>
<keyword evidence="2" id="KW-0328">Glycosyltransferase</keyword>
<sequence>MSILFLGILKRVLRVDMNGLSFINVRSEILSSSRSIDNVDNEEIVVINDSLSHLSPIVQTPKTSLKSTETSSKIKEIGNTNETSIKSVSSPVNNTFNININKHVSIPPLTCYESVGQGRQLGNQFQTQIELCETDFGCGMLERWKQQKLIMCERHQHSLLRSYNDNSYPSQLTCYKHNNLHLPPATFPHTVCDGENIVFDFSKMLHASCLKYRPGYFCKKPTYYHYEYGALNGNCKRTDRFFSVDDFSKDFGKDVFSSFSTFESPFEKPIQFIDGITIFVSREQDEHVNMFHSMTDFFATYLMIEMFQLNSSQVQIVLLDDHYDGPFDFLWNSVFSLKRPMMKASQFNNSTVRFERAIFQHAGYATHFLSHVLDFDKQDPRMCHSKIPLVSSFANRIIQLLGIKKREMKKGDMVKGLFISRKPYVKNGINHQFMGRQISNEDELMAFFRMHPLHSTNFTIEKIDFASLSLVEQIQKVHNSDFLIGYHGAGLTHSLWLPEDSSGVLEIWKSAFSKSWRCFEQLTLWKGNYYDLWSNTNGWNLRTDADGDYLRVEPYSINGQFSKMINQLTISRSFES</sequence>
<dbReference type="eggNOG" id="KOG4698">
    <property type="taxonomic scope" value="Eukaryota"/>
</dbReference>
<gene>
    <name evidence="12" type="ORF">NAEGRDRAFT_76995</name>
</gene>
<evidence type="ECO:0000256" key="3">
    <source>
        <dbReference type="ARBA" id="ARBA00022679"/>
    </source>
</evidence>
<dbReference type="InParanoid" id="D2W6F2"/>
<dbReference type="VEuPathDB" id="AmoebaDB:NAEGRDRAFT_76995"/>
<dbReference type="InterPro" id="IPR049625">
    <property type="entry name" value="Glyco_transf_61_cat"/>
</dbReference>
<feature type="domain" description="Glycosyltransferase 61 catalytic" evidence="11">
    <location>
        <begin position="291"/>
        <end position="502"/>
    </location>
</feature>
<evidence type="ECO:0000256" key="1">
    <source>
        <dbReference type="ARBA" id="ARBA00011970"/>
    </source>
</evidence>
<proteinExistence type="predicted"/>
<dbReference type="InterPro" id="IPR007657">
    <property type="entry name" value="Glycosyltransferase_61"/>
</dbReference>
<evidence type="ECO:0000256" key="4">
    <source>
        <dbReference type="ARBA" id="ARBA00022729"/>
    </source>
</evidence>
<evidence type="ECO:0000256" key="5">
    <source>
        <dbReference type="ARBA" id="ARBA00022824"/>
    </source>
</evidence>
<name>D2W6F2_NAEGR</name>
<evidence type="ECO:0000259" key="11">
    <source>
        <dbReference type="Pfam" id="PF04577"/>
    </source>
</evidence>
<dbReference type="STRING" id="5762.D2W6F2"/>
<dbReference type="OrthoDB" id="529273at2759"/>
<dbReference type="KEGG" id="ngr:NAEGRDRAFT_76995"/>